<keyword evidence="4" id="KW-1185">Reference proteome</keyword>
<protein>
    <submittedName>
        <fullName evidence="3">DUF4097 family beta strand repeat-containing protein</fullName>
    </submittedName>
</protein>
<name>A0ABT8NHD3_9BACL</name>
<dbReference type="InterPro" id="IPR053959">
    <property type="entry name" value="YvlB/LiaX_N"/>
</dbReference>
<feature type="domain" description="YvlB/LiaX N-terminal" evidence="2">
    <location>
        <begin position="4"/>
        <end position="33"/>
    </location>
</feature>
<dbReference type="RefSeq" id="WP_301857550.1">
    <property type="nucleotide sequence ID" value="NZ_JAUJWU010000006.1"/>
</dbReference>
<dbReference type="PANTHER" id="PTHR34094">
    <property type="match status" value="1"/>
</dbReference>
<dbReference type="Gene3D" id="2.160.20.120">
    <property type="match status" value="1"/>
</dbReference>
<feature type="domain" description="DUF4097" evidence="1">
    <location>
        <begin position="194"/>
        <end position="356"/>
    </location>
</feature>
<accession>A0ABT8NHD3</accession>
<evidence type="ECO:0000259" key="1">
    <source>
        <dbReference type="Pfam" id="PF13349"/>
    </source>
</evidence>
<evidence type="ECO:0000313" key="4">
    <source>
        <dbReference type="Proteomes" id="UP001172142"/>
    </source>
</evidence>
<gene>
    <name evidence="3" type="ORF">QWY13_17630</name>
</gene>
<proteinExistence type="predicted"/>
<evidence type="ECO:0000313" key="3">
    <source>
        <dbReference type="EMBL" id="MDN7247303.1"/>
    </source>
</evidence>
<dbReference type="InterPro" id="IPR025164">
    <property type="entry name" value="Toastrack_DUF4097"/>
</dbReference>
<dbReference type="Proteomes" id="UP001172142">
    <property type="component" value="Unassembled WGS sequence"/>
</dbReference>
<comment type="caution">
    <text evidence="3">The sequence shown here is derived from an EMBL/GenBank/DDBJ whole genome shotgun (WGS) entry which is preliminary data.</text>
</comment>
<organism evidence="3 4">
    <name type="scientific">Planococcus shenhongbingii</name>
    <dbReference type="NCBI Taxonomy" id="3058398"/>
    <lineage>
        <taxon>Bacteria</taxon>
        <taxon>Bacillati</taxon>
        <taxon>Bacillota</taxon>
        <taxon>Bacilli</taxon>
        <taxon>Bacillales</taxon>
        <taxon>Caryophanaceae</taxon>
        <taxon>Planococcus</taxon>
    </lineage>
</organism>
<dbReference type="PANTHER" id="PTHR34094:SF1">
    <property type="entry name" value="PROTEIN FAM185A"/>
    <property type="match status" value="1"/>
</dbReference>
<reference evidence="3 4" key="1">
    <citation type="submission" date="2023-07" db="EMBL/GenBank/DDBJ databases">
        <title>Novel species in genus Planococcus.</title>
        <authorList>
            <person name="Ning S."/>
        </authorList>
    </citation>
    <scope>NUCLEOTIDE SEQUENCE [LARGE SCALE GENOMIC DNA]</scope>
    <source>
        <strain evidence="3 4">N017</strain>
    </source>
</reference>
<dbReference type="Pfam" id="PF13349">
    <property type="entry name" value="DUF4097"/>
    <property type="match status" value="1"/>
</dbReference>
<dbReference type="Pfam" id="PF22746">
    <property type="entry name" value="SHOCT-like_DUF2089-C"/>
    <property type="match status" value="1"/>
</dbReference>
<sequence length="391" mass="44110">MQSEKERILDMVEKGTITAREAVELLRAIDGGGDREQSSRDYGRNDYREKRGRRGLFRPEDMVKKFSKDFSRDFSKDFSKNLSKDFNQLSDRMMQFMQSSVGKLKTMEFDSPFGDAIQFSHTFKQENIDVNNIITDIANGQLEIFPSQDDTIRAECSVKAYRAESEEQAKEDFLDKFVFIADDQKLRIISDMKTTQVNVVLYVPAKKYTHIAARLFNGGFSMKRIDAALIKVKTANGKIELKNVDFDDAELETANGAIQVQDVQGKVMETETLNGRIYIDGDIQTTEAKSLNGNVVVTSRCKEARKVEAKTLAGNVEIYIPSHLPLRGEVSSNLGKMDVLLSDVEHTHEQGQFMQKSIRFSKESGEAVAAPLLVYGETKTGSVLVRYLTVE</sequence>
<dbReference type="EMBL" id="JAUJWU010000006">
    <property type="protein sequence ID" value="MDN7247303.1"/>
    <property type="molecule type" value="Genomic_DNA"/>
</dbReference>
<evidence type="ECO:0000259" key="2">
    <source>
        <dbReference type="Pfam" id="PF22746"/>
    </source>
</evidence>